<dbReference type="Gene3D" id="1.10.150.20">
    <property type="entry name" value="5' to 3' exonuclease, C-terminal subdomain"/>
    <property type="match status" value="1"/>
</dbReference>
<dbReference type="SUPFAM" id="SSF47781">
    <property type="entry name" value="RuvA domain 2-like"/>
    <property type="match status" value="1"/>
</dbReference>
<dbReference type="Pfam" id="PF07499">
    <property type="entry name" value="RuvA_C"/>
    <property type="match status" value="1"/>
</dbReference>
<keyword evidence="3 6" id="KW-0238">DNA-binding</keyword>
<dbReference type="GO" id="GO:0005524">
    <property type="term" value="F:ATP binding"/>
    <property type="evidence" value="ECO:0007669"/>
    <property type="project" value="InterPro"/>
</dbReference>
<dbReference type="GO" id="GO:0000400">
    <property type="term" value="F:four-way junction DNA binding"/>
    <property type="evidence" value="ECO:0007669"/>
    <property type="project" value="UniProtKB-UniRule"/>
</dbReference>
<dbReference type="CDD" id="cd14332">
    <property type="entry name" value="UBA_RuvA_C"/>
    <property type="match status" value="1"/>
</dbReference>
<feature type="domain" description="Helix-hairpin-helix DNA-binding motif class 1" evidence="7">
    <location>
        <begin position="108"/>
        <end position="127"/>
    </location>
</feature>
<gene>
    <name evidence="6 8" type="primary">ruvA</name>
    <name evidence="8" type="ORF">E3U44_05275</name>
</gene>
<sequence>MIGRLRGVLLEKRAPFLLLDVQGVGYELEAPMSTFYVLPEMGAEVILYTHLVVRDDAHLLYAFASEKERGLFRNLIRVNGVGAKLGLAILSGIEVESFSRCVHEGDTASLTRLPGVGKKTAERLIVEMRDRLFEGPREGLVGGYSQVGSGQAPVSDAVSALTALGYKPQEASRIVRQLNTEGLATEEIIRQALQRMLKS</sequence>
<dbReference type="SUPFAM" id="SSF46929">
    <property type="entry name" value="DNA helicase RuvA subunit, C-terminal domain"/>
    <property type="match status" value="1"/>
</dbReference>
<keyword evidence="1 6" id="KW-0963">Cytoplasm</keyword>
<dbReference type="InterPro" id="IPR012340">
    <property type="entry name" value="NA-bd_OB-fold"/>
</dbReference>
<keyword evidence="9" id="KW-1185">Reference proteome</keyword>
<accession>A0A4P7BXR5</accession>
<comment type="similarity">
    <text evidence="6">Belongs to the RuvA family.</text>
</comment>
<dbReference type="NCBIfam" id="TIGR00084">
    <property type="entry name" value="ruvA"/>
    <property type="match status" value="1"/>
</dbReference>
<dbReference type="Gene3D" id="1.10.8.10">
    <property type="entry name" value="DNA helicase RuvA subunit, C-terminal domain"/>
    <property type="match status" value="1"/>
</dbReference>
<dbReference type="GO" id="GO:0006281">
    <property type="term" value="P:DNA repair"/>
    <property type="evidence" value="ECO:0007669"/>
    <property type="project" value="UniProtKB-UniRule"/>
</dbReference>
<evidence type="ECO:0000256" key="5">
    <source>
        <dbReference type="ARBA" id="ARBA00023204"/>
    </source>
</evidence>
<feature type="domain" description="Helix-hairpin-helix DNA-binding motif class 1" evidence="7">
    <location>
        <begin position="73"/>
        <end position="92"/>
    </location>
</feature>
<evidence type="ECO:0000256" key="2">
    <source>
        <dbReference type="ARBA" id="ARBA00022763"/>
    </source>
</evidence>
<dbReference type="GO" id="GO:0048476">
    <property type="term" value="C:Holliday junction resolvase complex"/>
    <property type="evidence" value="ECO:0007669"/>
    <property type="project" value="UniProtKB-UniRule"/>
</dbReference>
<organism evidence="8 9">
    <name type="scientific">Nitrosococcus wardiae</name>
    <dbReference type="NCBI Taxonomy" id="1814290"/>
    <lineage>
        <taxon>Bacteria</taxon>
        <taxon>Pseudomonadati</taxon>
        <taxon>Pseudomonadota</taxon>
        <taxon>Gammaproteobacteria</taxon>
        <taxon>Chromatiales</taxon>
        <taxon>Chromatiaceae</taxon>
        <taxon>Nitrosococcus</taxon>
    </lineage>
</organism>
<dbReference type="InterPro" id="IPR003583">
    <property type="entry name" value="Hlx-hairpin-Hlx_DNA-bd_motif"/>
</dbReference>
<dbReference type="Gene3D" id="2.40.50.140">
    <property type="entry name" value="Nucleic acid-binding proteins"/>
    <property type="match status" value="1"/>
</dbReference>
<evidence type="ECO:0000313" key="9">
    <source>
        <dbReference type="Proteomes" id="UP000294325"/>
    </source>
</evidence>
<dbReference type="InterPro" id="IPR011114">
    <property type="entry name" value="RuvA_C"/>
</dbReference>
<proteinExistence type="inferred from homology"/>
<evidence type="ECO:0000256" key="6">
    <source>
        <dbReference type="HAMAP-Rule" id="MF_00031"/>
    </source>
</evidence>
<dbReference type="InterPro" id="IPR036267">
    <property type="entry name" value="RuvA_C_sf"/>
</dbReference>
<comment type="subunit">
    <text evidence="6">Homotetramer. Forms an RuvA(8)-RuvB(12)-Holliday junction (HJ) complex. HJ DNA is sandwiched between 2 RuvA tetramers; dsDNA enters through RuvA and exits via RuvB. An RuvB hexamer assembles on each DNA strand where it exits the tetramer. Each RuvB hexamer is contacted by two RuvA subunits (via domain III) on 2 adjacent RuvB subunits; this complex drives branch migration. In the full resolvosome a probable DNA-RuvA(4)-RuvB(12)-RuvC(2) complex forms which resolves the HJ.</text>
</comment>
<dbReference type="Pfam" id="PF01330">
    <property type="entry name" value="RuvA_N"/>
    <property type="match status" value="1"/>
</dbReference>
<keyword evidence="5 6" id="KW-0234">DNA repair</keyword>
<dbReference type="GO" id="GO:0006310">
    <property type="term" value="P:DNA recombination"/>
    <property type="evidence" value="ECO:0007669"/>
    <property type="project" value="UniProtKB-UniRule"/>
</dbReference>
<dbReference type="SUPFAM" id="SSF50249">
    <property type="entry name" value="Nucleic acid-binding proteins"/>
    <property type="match status" value="1"/>
</dbReference>
<dbReference type="Proteomes" id="UP000294325">
    <property type="component" value="Chromosome"/>
</dbReference>
<dbReference type="Pfam" id="PF14520">
    <property type="entry name" value="HHH_5"/>
    <property type="match status" value="1"/>
</dbReference>
<evidence type="ECO:0000256" key="3">
    <source>
        <dbReference type="ARBA" id="ARBA00023125"/>
    </source>
</evidence>
<evidence type="ECO:0000256" key="4">
    <source>
        <dbReference type="ARBA" id="ARBA00023172"/>
    </source>
</evidence>
<dbReference type="SMART" id="SM00278">
    <property type="entry name" value="HhH1"/>
    <property type="match status" value="2"/>
</dbReference>
<feature type="region of interest" description="Domain III" evidence="6">
    <location>
        <begin position="154"/>
        <end position="199"/>
    </location>
</feature>
<dbReference type="InterPro" id="IPR010994">
    <property type="entry name" value="RuvA_2-like"/>
</dbReference>
<comment type="caution">
    <text evidence="6">Lacks conserved residue(s) required for the propagation of feature annotation.</text>
</comment>
<dbReference type="RefSeq" id="WP_134356997.1">
    <property type="nucleotide sequence ID" value="NZ_CP038033.1"/>
</dbReference>
<feature type="region of interest" description="Domain I" evidence="6">
    <location>
        <begin position="1"/>
        <end position="64"/>
    </location>
</feature>
<dbReference type="EMBL" id="CP038033">
    <property type="protein sequence ID" value="QBQ53989.1"/>
    <property type="molecule type" value="Genomic_DNA"/>
</dbReference>
<keyword evidence="2 6" id="KW-0227">DNA damage</keyword>
<dbReference type="InterPro" id="IPR013849">
    <property type="entry name" value="DNA_helicase_Holl-junc_RuvA_I"/>
</dbReference>
<dbReference type="InterPro" id="IPR000085">
    <property type="entry name" value="RuvA"/>
</dbReference>
<comment type="subcellular location">
    <subcellularLocation>
        <location evidence="6">Cytoplasm</location>
    </subcellularLocation>
</comment>
<reference evidence="8 9" key="1">
    <citation type="submission" date="2019-03" db="EMBL/GenBank/DDBJ databases">
        <title>The genome sequence of Nitrosococcus wardiae strain D1FHST reveals the archetypal metabolic capacity of ammonia-oxidizing Gammaproteobacteria.</title>
        <authorList>
            <person name="Wang L."/>
            <person name="Lim C.K."/>
            <person name="Hanson T.E."/>
            <person name="Dang H."/>
            <person name="Klotz M.G."/>
        </authorList>
    </citation>
    <scope>NUCLEOTIDE SEQUENCE [LARGE SCALE GENOMIC DNA]</scope>
    <source>
        <strain evidence="8 9">D1FHS</strain>
    </source>
</reference>
<comment type="domain">
    <text evidence="6">Has three domains with a flexible linker between the domains II and III and assumes an 'L' shape. Domain III is highly mobile and contacts RuvB.</text>
</comment>
<keyword evidence="4 6" id="KW-0233">DNA recombination</keyword>
<evidence type="ECO:0000256" key="1">
    <source>
        <dbReference type="ARBA" id="ARBA00022490"/>
    </source>
</evidence>
<dbReference type="OrthoDB" id="5293449at2"/>
<dbReference type="HAMAP" id="MF_00031">
    <property type="entry name" value="DNA_HJ_migration_RuvA"/>
    <property type="match status" value="1"/>
</dbReference>
<name>A0A4P7BXR5_9GAMM</name>
<dbReference type="AlphaFoldDB" id="A0A4P7BXR5"/>
<evidence type="ECO:0000313" key="8">
    <source>
        <dbReference type="EMBL" id="QBQ53989.1"/>
    </source>
</evidence>
<dbReference type="GO" id="GO:0009378">
    <property type="term" value="F:four-way junction helicase activity"/>
    <property type="evidence" value="ECO:0007669"/>
    <property type="project" value="InterPro"/>
</dbReference>
<evidence type="ECO:0000259" key="7">
    <source>
        <dbReference type="SMART" id="SM00278"/>
    </source>
</evidence>
<protein>
    <recommendedName>
        <fullName evidence="6">Holliday junction branch migration complex subunit RuvA</fullName>
    </recommendedName>
</protein>
<dbReference type="GO" id="GO:0005737">
    <property type="term" value="C:cytoplasm"/>
    <property type="evidence" value="ECO:0007669"/>
    <property type="project" value="UniProtKB-SubCell"/>
</dbReference>
<dbReference type="GO" id="GO:0009379">
    <property type="term" value="C:Holliday junction helicase complex"/>
    <property type="evidence" value="ECO:0007669"/>
    <property type="project" value="InterPro"/>
</dbReference>
<comment type="function">
    <text evidence="6">The RuvA-RuvB-RuvC complex processes Holliday junction (HJ) DNA during genetic recombination and DNA repair, while the RuvA-RuvB complex plays an important role in the rescue of blocked DNA replication forks via replication fork reversal (RFR). RuvA specifically binds to HJ cruciform DNA, conferring on it an open structure. The RuvB hexamer acts as an ATP-dependent pump, pulling dsDNA into and through the RuvAB complex. HJ branch migration allows RuvC to scan DNA until it finds its consensus sequence, where it cleaves and resolves the cruciform DNA.</text>
</comment>
<dbReference type="KEGG" id="nwr:E3U44_05275"/>